<evidence type="ECO:0000256" key="6">
    <source>
        <dbReference type="ARBA" id="ARBA00023043"/>
    </source>
</evidence>
<dbReference type="Gene3D" id="4.10.470.20">
    <property type="match status" value="2"/>
</dbReference>
<dbReference type="Gene3D" id="1.25.40.20">
    <property type="entry name" value="Ankyrin repeat-containing domain"/>
    <property type="match status" value="1"/>
</dbReference>
<dbReference type="InterPro" id="IPR050776">
    <property type="entry name" value="Ank_Repeat/CDKN_Inhibitor"/>
</dbReference>
<dbReference type="Pfam" id="PF12796">
    <property type="entry name" value="Ank_2"/>
    <property type="match status" value="1"/>
</dbReference>
<evidence type="ECO:0000313" key="16">
    <source>
        <dbReference type="Proteomes" id="UP001432322"/>
    </source>
</evidence>
<evidence type="ECO:0000256" key="7">
    <source>
        <dbReference type="ARBA" id="ARBA00023136"/>
    </source>
</evidence>
<feature type="repeat" description="ANK" evidence="11">
    <location>
        <begin position="385"/>
        <end position="422"/>
    </location>
</feature>
<dbReference type="Pfam" id="PF06816">
    <property type="entry name" value="NOD"/>
    <property type="match status" value="1"/>
</dbReference>
<evidence type="ECO:0000256" key="2">
    <source>
        <dbReference type="ARBA" id="ARBA00022692"/>
    </source>
</evidence>
<dbReference type="Pfam" id="PF00066">
    <property type="entry name" value="Notch"/>
    <property type="match status" value="2"/>
</dbReference>
<keyword evidence="9" id="KW-0325">Glycoprotein</keyword>
<evidence type="ECO:0000256" key="13">
    <source>
        <dbReference type="SAM" id="SignalP"/>
    </source>
</evidence>
<evidence type="ECO:0000256" key="10">
    <source>
        <dbReference type="ARBA" id="ARBA00046288"/>
    </source>
</evidence>
<feature type="repeat" description="ANK" evidence="11">
    <location>
        <begin position="565"/>
        <end position="597"/>
    </location>
</feature>
<dbReference type="PROSITE" id="PS01186">
    <property type="entry name" value="EGF_2"/>
    <property type="match status" value="1"/>
</dbReference>
<evidence type="ECO:0000256" key="5">
    <source>
        <dbReference type="ARBA" id="ARBA00022989"/>
    </source>
</evidence>
<comment type="caution">
    <text evidence="15">The sequence shown here is derived from an EMBL/GenBank/DDBJ whole genome shotgun (WGS) entry which is preliminary data.</text>
</comment>
<dbReference type="SUPFAM" id="SSF48403">
    <property type="entry name" value="Ankyrin repeat"/>
    <property type="match status" value="1"/>
</dbReference>
<dbReference type="InterPro" id="IPR000742">
    <property type="entry name" value="EGF"/>
</dbReference>
<dbReference type="PRINTS" id="PR01983">
    <property type="entry name" value="NOTCH"/>
</dbReference>
<keyword evidence="4" id="KW-0677">Repeat</keyword>
<dbReference type="PROSITE" id="PS00022">
    <property type="entry name" value="EGF_1"/>
    <property type="match status" value="1"/>
</dbReference>
<dbReference type="SMART" id="SM00248">
    <property type="entry name" value="ANK"/>
    <property type="match status" value="5"/>
</dbReference>
<evidence type="ECO:0000256" key="3">
    <source>
        <dbReference type="ARBA" id="ARBA00022729"/>
    </source>
</evidence>
<dbReference type="PROSITE" id="PS50297">
    <property type="entry name" value="ANK_REP_REGION"/>
    <property type="match status" value="2"/>
</dbReference>
<keyword evidence="5" id="KW-1133">Transmembrane helix</keyword>
<name>A0AAV5W2C9_9BILA</name>
<dbReference type="SMART" id="SM00004">
    <property type="entry name" value="NL"/>
    <property type="match status" value="2"/>
</dbReference>
<feature type="region of interest" description="Disordered" evidence="12">
    <location>
        <begin position="357"/>
        <end position="384"/>
    </location>
</feature>
<evidence type="ECO:0000313" key="15">
    <source>
        <dbReference type="EMBL" id="GMT24865.1"/>
    </source>
</evidence>
<feature type="repeat" description="ANK" evidence="11">
    <location>
        <begin position="532"/>
        <end position="564"/>
    </location>
</feature>
<feature type="signal peptide" evidence="13">
    <location>
        <begin position="1"/>
        <end position="17"/>
    </location>
</feature>
<dbReference type="PANTHER" id="PTHR24201:SF2">
    <property type="entry name" value="ANKYRIN REPEAT DOMAIN-CONTAINING PROTEIN 42"/>
    <property type="match status" value="1"/>
</dbReference>
<gene>
    <name evidence="15" type="ORF">PFISCL1PPCAC_16162</name>
</gene>
<feature type="region of interest" description="Disordered" evidence="12">
    <location>
        <begin position="620"/>
        <end position="674"/>
    </location>
</feature>
<dbReference type="InterPro" id="IPR035993">
    <property type="entry name" value="Notch-like_dom_sf"/>
</dbReference>
<reference evidence="15" key="1">
    <citation type="submission" date="2023-10" db="EMBL/GenBank/DDBJ databases">
        <title>Genome assembly of Pristionchus species.</title>
        <authorList>
            <person name="Yoshida K."/>
            <person name="Sommer R.J."/>
        </authorList>
    </citation>
    <scope>NUCLEOTIDE SEQUENCE</scope>
    <source>
        <strain evidence="15">RS5133</strain>
    </source>
</reference>
<dbReference type="GO" id="GO:0030154">
    <property type="term" value="P:cell differentiation"/>
    <property type="evidence" value="ECO:0007669"/>
    <property type="project" value="InterPro"/>
</dbReference>
<keyword evidence="6 11" id="KW-0040">ANK repeat</keyword>
<evidence type="ECO:0000259" key="14">
    <source>
        <dbReference type="PROSITE" id="PS50258"/>
    </source>
</evidence>
<dbReference type="InterPro" id="IPR000800">
    <property type="entry name" value="Notch_dom"/>
</dbReference>
<keyword evidence="2" id="KW-0812">Transmembrane</keyword>
<feature type="domain" description="LNR" evidence="14">
    <location>
        <begin position="131"/>
        <end position="170"/>
    </location>
</feature>
<evidence type="ECO:0000256" key="12">
    <source>
        <dbReference type="SAM" id="MobiDB-lite"/>
    </source>
</evidence>
<dbReference type="EMBL" id="BTSY01000004">
    <property type="protein sequence ID" value="GMT24865.1"/>
    <property type="molecule type" value="Genomic_DNA"/>
</dbReference>
<comment type="subcellular location">
    <subcellularLocation>
        <location evidence="10">Endomembrane system</location>
        <topology evidence="10">Single-pass type I membrane protein</topology>
    </subcellularLocation>
</comment>
<evidence type="ECO:0000256" key="4">
    <source>
        <dbReference type="ARBA" id="ARBA00022737"/>
    </source>
</evidence>
<dbReference type="InterPro" id="IPR002110">
    <property type="entry name" value="Ankyrin_rpt"/>
</dbReference>
<dbReference type="PROSITE" id="PS50258">
    <property type="entry name" value="LNR"/>
    <property type="match status" value="2"/>
</dbReference>
<evidence type="ECO:0000256" key="1">
    <source>
        <dbReference type="ARBA" id="ARBA00022536"/>
    </source>
</evidence>
<dbReference type="PRINTS" id="PR01452">
    <property type="entry name" value="LNOTCHREPEAT"/>
</dbReference>
<keyword evidence="16" id="KW-1185">Reference proteome</keyword>
<accession>A0AAV5W2C9</accession>
<feature type="domain" description="LNR" evidence="14">
    <location>
        <begin position="94"/>
        <end position="125"/>
    </location>
</feature>
<dbReference type="Gene3D" id="3.30.70.3310">
    <property type="match status" value="1"/>
</dbReference>
<proteinExistence type="predicted"/>
<feature type="repeat" description="ANK" evidence="11">
    <location>
        <begin position="492"/>
        <end position="524"/>
    </location>
</feature>
<dbReference type="InterPro" id="IPR010660">
    <property type="entry name" value="Notch_NOD_dom"/>
</dbReference>
<dbReference type="GO" id="GO:0012505">
    <property type="term" value="C:endomembrane system"/>
    <property type="evidence" value="ECO:0007669"/>
    <property type="project" value="UniProtKB-SubCell"/>
</dbReference>
<keyword evidence="1" id="KW-0245">EGF-like domain</keyword>
<feature type="chain" id="PRO_5043461950" description="LNR domain-containing protein" evidence="13">
    <location>
        <begin position="18"/>
        <end position="762"/>
    </location>
</feature>
<dbReference type="PROSITE" id="PS50088">
    <property type="entry name" value="ANK_REPEAT"/>
    <property type="match status" value="4"/>
</dbReference>
<keyword evidence="3 13" id="KW-0732">Signal</keyword>
<dbReference type="InterPro" id="IPR036770">
    <property type="entry name" value="Ankyrin_rpt-contain_sf"/>
</dbReference>
<protein>
    <recommendedName>
        <fullName evidence="14">LNR domain-containing protein</fullName>
    </recommendedName>
</protein>
<evidence type="ECO:0000256" key="9">
    <source>
        <dbReference type="ARBA" id="ARBA00023180"/>
    </source>
</evidence>
<dbReference type="AlphaFoldDB" id="A0AAV5W2C9"/>
<dbReference type="GO" id="GO:0016020">
    <property type="term" value="C:membrane"/>
    <property type="evidence" value="ECO:0007669"/>
    <property type="project" value="InterPro"/>
</dbReference>
<sequence length="762" mass="83923">MLLGVALLLSILTPLTTEHPVFTIERSGTTYSLNSGLCESFSCGSDEGRGACTSEIYRGRPAHFCRCNLPFTGAFCDETLQLNASLPSSLYADCPQPLYCASVYGNGVCNQECNSRECLYDGYACLLQESCPQEEYCRERFSDGICDDACNREECEFDGGDCFGELDTLPGQLMIRLSMSVQEFMPLSHLFLFQLSRFLRATVVLSQDSMGPLVWQWSAVEGRGTRIARGENSSRGIEVAFSVDLTRCTTDCFDSIGRVVEFIDHALSSKSVPLSSALSSMVSVSSRPSSLPSLIRSDHLLVSLGLLFLLLSVVVGVALQQRASRKRTLEAPIWFPPAMGEVAMDVIPLKKARPSPTPSLLHQQAAGDGPMYITDSSDVNGRDDRGRTPLLLLLQSTRKDMETLEIVRALVRTGADIKAIDTDGWGALHFSLHRHRTPAFNQKLIEMGANPQVVDVRGRSVIHLATEYCDLLNLEMMLQSDAVRMIDTADDRNRTPLSMAVADCQLAVARVLVDAGANLDSDGDEQFDPSIVQRFPLHCAVMSNNKEHAKLLIDRGCLLAVRDSRRRTPLHYAVLYADIGMCRMLVDAGVPVAWIDDEDRTAESISEEWKMTEVHQYLVSVRGQNEPPKKRNKKKTKRYSSDQGYGSEESRRAEEAESETSHGSTRDPTPLPTLVVSPPLSFGLPNWAAGAQLQMFHTTPFTPLATFPAASTDALYTPYQQVLTPSHHLLHGSLATPTHMQHGSTMSLQQSALLPNSYLTPL</sequence>
<dbReference type="SUPFAM" id="SSF90193">
    <property type="entry name" value="Notch domain"/>
    <property type="match status" value="2"/>
</dbReference>
<organism evidence="15 16">
    <name type="scientific">Pristionchus fissidentatus</name>
    <dbReference type="NCBI Taxonomy" id="1538716"/>
    <lineage>
        <taxon>Eukaryota</taxon>
        <taxon>Metazoa</taxon>
        <taxon>Ecdysozoa</taxon>
        <taxon>Nematoda</taxon>
        <taxon>Chromadorea</taxon>
        <taxon>Rhabditida</taxon>
        <taxon>Rhabditina</taxon>
        <taxon>Diplogasteromorpha</taxon>
        <taxon>Diplogasteroidea</taxon>
        <taxon>Neodiplogasteridae</taxon>
        <taxon>Pristionchus</taxon>
    </lineage>
</organism>
<dbReference type="PANTHER" id="PTHR24201">
    <property type="entry name" value="ANK_REP_REGION DOMAIN-CONTAINING PROTEIN"/>
    <property type="match status" value="1"/>
</dbReference>
<keyword evidence="7" id="KW-0472">Membrane</keyword>
<keyword evidence="8" id="KW-1015">Disulfide bond</keyword>
<evidence type="ECO:0000256" key="11">
    <source>
        <dbReference type="PROSITE-ProRule" id="PRU00023"/>
    </source>
</evidence>
<evidence type="ECO:0000256" key="8">
    <source>
        <dbReference type="ARBA" id="ARBA00023157"/>
    </source>
</evidence>
<dbReference type="Proteomes" id="UP001432322">
    <property type="component" value="Unassembled WGS sequence"/>
</dbReference>